<accession>A0A0V8JC27</accession>
<dbReference type="OrthoDB" id="2365165at2"/>
<comment type="caution">
    <text evidence="1">The sequence shown here is derived from an EMBL/GenBank/DDBJ whole genome shotgun (WGS) entry which is preliminary data.</text>
</comment>
<evidence type="ECO:0008006" key="3">
    <source>
        <dbReference type="Google" id="ProtNLM"/>
    </source>
</evidence>
<sequence>MKVQYKSLSMLNLVSITQVVKKEDWLLPAIALRSQVVNNGIYPVGPVLFQFKPLDNDPASGEFTYSVPVNDRVELEKGSAYEYIDILVIEEALCVRFTDEDGGIEEAYQFIQETAKQNQITLDPIFYHVCLDVFGETWLDVYAPIVEVVEVGEPVR</sequence>
<dbReference type="InterPro" id="IPR011256">
    <property type="entry name" value="Reg_factor_effector_dom_sf"/>
</dbReference>
<dbReference type="Pfam" id="PF16895">
    <property type="entry name" value="DUF5085"/>
    <property type="match status" value="1"/>
</dbReference>
<protein>
    <recommendedName>
        <fullName evidence="3">DUF5085 domain-containing protein</fullName>
    </recommendedName>
</protein>
<dbReference type="AlphaFoldDB" id="A0A0V8JC27"/>
<dbReference type="Gene3D" id="3.20.80.10">
    <property type="entry name" value="Regulatory factor, effector binding domain"/>
    <property type="match status" value="1"/>
</dbReference>
<dbReference type="Proteomes" id="UP000054099">
    <property type="component" value="Unassembled WGS sequence"/>
</dbReference>
<gene>
    <name evidence="1" type="ORF">AS030_03105</name>
</gene>
<name>A0A0V8JC27_9BACL</name>
<evidence type="ECO:0000313" key="1">
    <source>
        <dbReference type="EMBL" id="KSU84549.1"/>
    </source>
</evidence>
<reference evidence="1 2" key="1">
    <citation type="journal article" date="2014" name="Antonie Van Leeuwenhoek">
        <title>Fictibacillus enclensis sp. nov., isolated from marine sediment.</title>
        <authorList>
            <person name="Dastager S.G."/>
            <person name="Mawlankar R."/>
            <person name="Srinivasan K."/>
            <person name="Tang S.K."/>
            <person name="Lee J.C."/>
            <person name="Ramana V.V."/>
            <person name="Shouche Y.S."/>
        </authorList>
    </citation>
    <scope>NUCLEOTIDE SEQUENCE [LARGE SCALE GENOMIC DNA]</scope>
    <source>
        <strain evidence="1 2">NIO-1003</strain>
    </source>
</reference>
<dbReference type="RefSeq" id="WP_061968278.1">
    <property type="nucleotide sequence ID" value="NZ_FMAV01000001.1"/>
</dbReference>
<keyword evidence="2" id="KW-1185">Reference proteome</keyword>
<proteinExistence type="predicted"/>
<dbReference type="EMBL" id="LNQN01000001">
    <property type="protein sequence ID" value="KSU84549.1"/>
    <property type="molecule type" value="Genomic_DNA"/>
</dbReference>
<organism evidence="1 2">
    <name type="scientific">Fictibacillus enclensis</name>
    <dbReference type="NCBI Taxonomy" id="1017270"/>
    <lineage>
        <taxon>Bacteria</taxon>
        <taxon>Bacillati</taxon>
        <taxon>Bacillota</taxon>
        <taxon>Bacilli</taxon>
        <taxon>Bacillales</taxon>
        <taxon>Fictibacillaceae</taxon>
        <taxon>Fictibacillus</taxon>
    </lineage>
</organism>
<dbReference type="InterPro" id="IPR031664">
    <property type="entry name" value="DUF5085"/>
</dbReference>
<evidence type="ECO:0000313" key="2">
    <source>
        <dbReference type="Proteomes" id="UP000054099"/>
    </source>
</evidence>